<dbReference type="RefSeq" id="WP_284826693.1">
    <property type="nucleotide sequence ID" value="NZ_CP126969.1"/>
</dbReference>
<evidence type="ECO:0000256" key="2">
    <source>
        <dbReference type="ARBA" id="ARBA00022670"/>
    </source>
</evidence>
<feature type="compositionally biased region" description="Polar residues" evidence="6">
    <location>
        <begin position="168"/>
        <end position="179"/>
    </location>
</feature>
<dbReference type="PANTHER" id="PTHR47359">
    <property type="entry name" value="PEPTIDOGLYCAN DL-ENDOPEPTIDASE CWLO"/>
    <property type="match status" value="1"/>
</dbReference>
<feature type="signal peptide" evidence="7">
    <location>
        <begin position="1"/>
        <end position="37"/>
    </location>
</feature>
<feature type="domain" description="NlpC/P60" evidence="8">
    <location>
        <begin position="466"/>
        <end position="604"/>
    </location>
</feature>
<dbReference type="Pfam" id="PF00877">
    <property type="entry name" value="NLPC_P60"/>
    <property type="match status" value="1"/>
</dbReference>
<feature type="compositionally biased region" description="Low complexity" evidence="6">
    <location>
        <begin position="293"/>
        <end position="310"/>
    </location>
</feature>
<feature type="chain" id="PRO_5045347850" evidence="7">
    <location>
        <begin position="38"/>
        <end position="604"/>
    </location>
</feature>
<evidence type="ECO:0000256" key="1">
    <source>
        <dbReference type="ARBA" id="ARBA00007074"/>
    </source>
</evidence>
<keyword evidence="3" id="KW-0378">Hydrolase</keyword>
<feature type="region of interest" description="Disordered" evidence="6">
    <location>
        <begin position="272"/>
        <end position="310"/>
    </location>
</feature>
<feature type="coiled-coil region" evidence="5">
    <location>
        <begin position="51"/>
        <end position="78"/>
    </location>
</feature>
<comment type="similarity">
    <text evidence="1">Belongs to the peptidase C40 family.</text>
</comment>
<evidence type="ECO:0000256" key="7">
    <source>
        <dbReference type="SAM" id="SignalP"/>
    </source>
</evidence>
<keyword evidence="10" id="KW-1185">Reference proteome</keyword>
<dbReference type="Proteomes" id="UP001225598">
    <property type="component" value="Chromosome"/>
</dbReference>
<feature type="compositionally biased region" description="Low complexity" evidence="6">
    <location>
        <begin position="275"/>
        <end position="284"/>
    </location>
</feature>
<organism evidence="9 10">
    <name type="scientific">Corynebacterium breve</name>
    <dbReference type="NCBI Taxonomy" id="3049799"/>
    <lineage>
        <taxon>Bacteria</taxon>
        <taxon>Bacillati</taxon>
        <taxon>Actinomycetota</taxon>
        <taxon>Actinomycetes</taxon>
        <taxon>Mycobacteriales</taxon>
        <taxon>Corynebacteriaceae</taxon>
        <taxon>Corynebacterium</taxon>
    </lineage>
</organism>
<evidence type="ECO:0000256" key="6">
    <source>
        <dbReference type="SAM" id="MobiDB-lite"/>
    </source>
</evidence>
<proteinExistence type="inferred from homology"/>
<keyword evidence="7" id="KW-0732">Signal</keyword>
<dbReference type="InterPro" id="IPR051794">
    <property type="entry name" value="PG_Endopeptidase_C40"/>
</dbReference>
<dbReference type="InterPro" id="IPR000064">
    <property type="entry name" value="NLP_P60_dom"/>
</dbReference>
<gene>
    <name evidence="9" type="ORF">QP027_05660</name>
</gene>
<evidence type="ECO:0000256" key="5">
    <source>
        <dbReference type="SAM" id="Coils"/>
    </source>
</evidence>
<keyword evidence="4" id="KW-0788">Thiol protease</keyword>
<dbReference type="PANTHER" id="PTHR47359:SF3">
    <property type="entry name" value="NLP_P60 DOMAIN-CONTAINING PROTEIN-RELATED"/>
    <property type="match status" value="1"/>
</dbReference>
<sequence length="604" mass="63178">MGYLSRHRRLSHTRNWLAAFACTTSLSVLSLTTPADAQTDGSSARDLVTVISTTQSEIDQLNLELGDLREAVNKALVDLGDAQAAAEQARLGVESAKEALGTSQTEVETAQEGVNELARSAFRGSGSSPITHASDGDAQKDALDRGTFISQQQAEKQGTLEALEQKRTANANTESTLRAASQLADDRADEAETAQTDAQTLLDDTLELLSDKTEQRDTAQQSLEDAQAQLEEIRPGSQGTQDDWLQPPVAAPEALAEETADTNNVATVESVAEQASTAPVATEESTTEESTTDEAVSGEGTASSESELSSTAVSVIAQEVVDKAQGIDIPMPTTSQIEQAVETLEATQGAFDETDPNDLASVAGMVAATLVVLASGVDTAELAQSSSAVEEGEQESTTSAVEPSATDIALDDESAATEDGHAQPIPAVNIAPSTDDGVLSAILPSVSTVDQVSTEATGLLSDSSREATIETVIARAESQIGVPYAWGGGNANGPTQGIRDGGVADRHGDYNKVGFDCSGLTLYAFAGAGISLPHYTGYQYQRGTQIDPSQAERGDLLFWGPTGNHHVAIYLGDGMMIEAPQSGDVVKKSPVRWSSMSQYAVRLL</sequence>
<dbReference type="InterPro" id="IPR038765">
    <property type="entry name" value="Papain-like_cys_pep_sf"/>
</dbReference>
<evidence type="ECO:0000256" key="3">
    <source>
        <dbReference type="ARBA" id="ARBA00022801"/>
    </source>
</evidence>
<evidence type="ECO:0000259" key="8">
    <source>
        <dbReference type="PROSITE" id="PS51935"/>
    </source>
</evidence>
<reference evidence="9 10" key="1">
    <citation type="submission" date="2023-05" db="EMBL/GenBank/DDBJ databases">
        <title>Corynebacterium suedekumii sp. nov. and Corynebacterium breve sp. nov. isolated from raw cow's milk.</title>
        <authorList>
            <person name="Baer M.K."/>
            <person name="Mehl L."/>
            <person name="Hellmuth R."/>
            <person name="Marke G."/>
            <person name="Lipski A."/>
        </authorList>
    </citation>
    <scope>NUCLEOTIDE SEQUENCE [LARGE SCALE GENOMIC DNA]</scope>
    <source>
        <strain evidence="9 10">R4</strain>
    </source>
</reference>
<feature type="region of interest" description="Disordered" evidence="6">
    <location>
        <begin position="168"/>
        <end position="198"/>
    </location>
</feature>
<accession>A0ABY8VGR6</accession>
<name>A0ABY8VGR6_9CORY</name>
<keyword evidence="2" id="KW-0645">Protease</keyword>
<evidence type="ECO:0000313" key="10">
    <source>
        <dbReference type="Proteomes" id="UP001225598"/>
    </source>
</evidence>
<dbReference type="Gene3D" id="3.90.1720.10">
    <property type="entry name" value="endopeptidase domain like (from Nostoc punctiforme)"/>
    <property type="match status" value="1"/>
</dbReference>
<evidence type="ECO:0000313" key="9">
    <source>
        <dbReference type="EMBL" id="WIM68866.1"/>
    </source>
</evidence>
<keyword evidence="5" id="KW-0175">Coiled coil</keyword>
<protein>
    <submittedName>
        <fullName evidence="9">NlpC/P60 family protein</fullName>
    </submittedName>
</protein>
<dbReference type="NCBIfam" id="NF046048">
    <property type="entry name" value="NlpC_P60_DIP1281"/>
    <property type="match status" value="1"/>
</dbReference>
<dbReference type="PROSITE" id="PS51935">
    <property type="entry name" value="NLPC_P60"/>
    <property type="match status" value="1"/>
</dbReference>
<evidence type="ECO:0000256" key="4">
    <source>
        <dbReference type="ARBA" id="ARBA00022807"/>
    </source>
</evidence>
<dbReference type="EMBL" id="CP126969">
    <property type="protein sequence ID" value="WIM68866.1"/>
    <property type="molecule type" value="Genomic_DNA"/>
</dbReference>
<dbReference type="SUPFAM" id="SSF54001">
    <property type="entry name" value="Cysteine proteinases"/>
    <property type="match status" value="1"/>
</dbReference>